<evidence type="ECO:0000256" key="4">
    <source>
        <dbReference type="ARBA" id="ARBA00023054"/>
    </source>
</evidence>
<gene>
    <name evidence="6 9" type="primary">smc</name>
    <name evidence="9" type="ORF">GCM10007907_16280</name>
</gene>
<dbReference type="InterPro" id="IPR024704">
    <property type="entry name" value="SMC"/>
</dbReference>
<evidence type="ECO:0000256" key="1">
    <source>
        <dbReference type="ARBA" id="ARBA00022490"/>
    </source>
</evidence>
<feature type="coiled-coil region" evidence="6">
    <location>
        <begin position="258"/>
        <end position="499"/>
    </location>
</feature>
<dbReference type="Gene3D" id="3.40.50.300">
    <property type="entry name" value="P-loop containing nucleotide triphosphate hydrolases"/>
    <property type="match status" value="2"/>
</dbReference>
<accession>A0ABQ5YED2</accession>
<comment type="subcellular location">
    <subcellularLocation>
        <location evidence="6">Cytoplasm</location>
    </subcellularLocation>
</comment>
<evidence type="ECO:0000256" key="6">
    <source>
        <dbReference type="HAMAP-Rule" id="MF_01894"/>
    </source>
</evidence>
<organism evidence="9 10">
    <name type="scientific">Chitinimonas prasina</name>
    <dbReference type="NCBI Taxonomy" id="1434937"/>
    <lineage>
        <taxon>Bacteria</taxon>
        <taxon>Pseudomonadati</taxon>
        <taxon>Pseudomonadota</taxon>
        <taxon>Betaproteobacteria</taxon>
        <taxon>Neisseriales</taxon>
        <taxon>Chitinibacteraceae</taxon>
        <taxon>Chitinimonas</taxon>
    </lineage>
</organism>
<comment type="domain">
    <text evidence="6">Contains large globular domains required for ATP hydrolysis at each terminus and a third globular domain forming a flexible hinge near the middle of the molecule. These domains are separated by coiled-coil structures.</text>
</comment>
<dbReference type="PANTHER" id="PTHR43977">
    <property type="entry name" value="STRUCTURAL MAINTENANCE OF CHROMOSOMES PROTEIN 3"/>
    <property type="match status" value="1"/>
</dbReference>
<comment type="caution">
    <text evidence="9">The sequence shown here is derived from an EMBL/GenBank/DDBJ whole genome shotgun (WGS) entry which is preliminary data.</text>
</comment>
<dbReference type="InterPro" id="IPR011890">
    <property type="entry name" value="SMC_prok"/>
</dbReference>
<dbReference type="InterPro" id="IPR010935">
    <property type="entry name" value="SMC_hinge"/>
</dbReference>
<feature type="binding site" evidence="6">
    <location>
        <begin position="32"/>
        <end position="39"/>
    </location>
    <ligand>
        <name>ATP</name>
        <dbReference type="ChEBI" id="CHEBI:30616"/>
    </ligand>
</feature>
<keyword evidence="5 6" id="KW-0238">DNA-binding</keyword>
<dbReference type="SUPFAM" id="SSF57997">
    <property type="entry name" value="Tropomyosin"/>
    <property type="match status" value="1"/>
</dbReference>
<name>A0ABQ5YED2_9NEIS</name>
<keyword evidence="1 6" id="KW-0963">Cytoplasm</keyword>
<reference evidence="10" key="1">
    <citation type="journal article" date="2019" name="Int. J. Syst. Evol. Microbiol.">
        <title>The Global Catalogue of Microorganisms (GCM) 10K type strain sequencing project: providing services to taxonomists for standard genome sequencing and annotation.</title>
        <authorList>
            <consortium name="The Broad Institute Genomics Platform"/>
            <consortium name="The Broad Institute Genome Sequencing Center for Infectious Disease"/>
            <person name="Wu L."/>
            <person name="Ma J."/>
        </authorList>
    </citation>
    <scope>NUCLEOTIDE SEQUENCE [LARGE SCALE GENOMIC DNA]</scope>
    <source>
        <strain evidence="10">NBRC 110044</strain>
    </source>
</reference>
<keyword evidence="10" id="KW-1185">Reference proteome</keyword>
<dbReference type="Pfam" id="PF02463">
    <property type="entry name" value="SMC_N"/>
    <property type="match status" value="1"/>
</dbReference>
<keyword evidence="3 6" id="KW-0067">ATP-binding</keyword>
<keyword evidence="4 6" id="KW-0175">Coiled coil</keyword>
<evidence type="ECO:0000256" key="3">
    <source>
        <dbReference type="ARBA" id="ARBA00022840"/>
    </source>
</evidence>
<evidence type="ECO:0000259" key="8">
    <source>
        <dbReference type="Pfam" id="PF06470"/>
    </source>
</evidence>
<dbReference type="CDD" id="cd03278">
    <property type="entry name" value="ABC_SMC_barmotin"/>
    <property type="match status" value="2"/>
</dbReference>
<dbReference type="InterPro" id="IPR003395">
    <property type="entry name" value="RecF/RecN/SMC_N"/>
</dbReference>
<protein>
    <recommendedName>
        <fullName evidence="6">Chromosome partition protein Smc</fullName>
    </recommendedName>
</protein>
<dbReference type="Proteomes" id="UP001156706">
    <property type="component" value="Unassembled WGS sequence"/>
</dbReference>
<feature type="coiled-coil region" evidence="6">
    <location>
        <begin position="870"/>
        <end position="932"/>
    </location>
</feature>
<comment type="function">
    <text evidence="6">Required for chromosome condensation and partitioning.</text>
</comment>
<feature type="coiled-coil region" evidence="6">
    <location>
        <begin position="676"/>
        <end position="766"/>
    </location>
</feature>
<comment type="subunit">
    <text evidence="6">Homodimer.</text>
</comment>
<feature type="coiled-coil region" evidence="6">
    <location>
        <begin position="809"/>
        <end position="836"/>
    </location>
</feature>
<evidence type="ECO:0000313" key="9">
    <source>
        <dbReference type="EMBL" id="GLR12838.1"/>
    </source>
</evidence>
<keyword evidence="2 6" id="KW-0547">Nucleotide-binding</keyword>
<evidence type="ECO:0000259" key="7">
    <source>
        <dbReference type="Pfam" id="PF02463"/>
    </source>
</evidence>
<dbReference type="Pfam" id="PF06470">
    <property type="entry name" value="SMC_hinge"/>
    <property type="match status" value="1"/>
</dbReference>
<feature type="domain" description="SMC hinge" evidence="8">
    <location>
        <begin position="522"/>
        <end position="613"/>
    </location>
</feature>
<dbReference type="PIRSF" id="PIRSF005719">
    <property type="entry name" value="SMC"/>
    <property type="match status" value="1"/>
</dbReference>
<evidence type="ECO:0000256" key="5">
    <source>
        <dbReference type="ARBA" id="ARBA00023125"/>
    </source>
</evidence>
<evidence type="ECO:0000313" key="10">
    <source>
        <dbReference type="Proteomes" id="UP001156706"/>
    </source>
</evidence>
<evidence type="ECO:0000256" key="2">
    <source>
        <dbReference type="ARBA" id="ARBA00022741"/>
    </source>
</evidence>
<dbReference type="InterPro" id="IPR027417">
    <property type="entry name" value="P-loop_NTPase"/>
</dbReference>
<dbReference type="EMBL" id="BSOG01000002">
    <property type="protein sequence ID" value="GLR12838.1"/>
    <property type="molecule type" value="Genomic_DNA"/>
</dbReference>
<feature type="coiled-coil region" evidence="6">
    <location>
        <begin position="170"/>
        <end position="211"/>
    </location>
</feature>
<dbReference type="HAMAP" id="MF_01894">
    <property type="entry name" value="Smc_prok"/>
    <property type="match status" value="1"/>
</dbReference>
<dbReference type="NCBIfam" id="TIGR02168">
    <property type="entry name" value="SMC_prok_B"/>
    <property type="match status" value="1"/>
</dbReference>
<feature type="domain" description="RecF/RecN/SMC N-terminal" evidence="7">
    <location>
        <begin position="3"/>
        <end position="1150"/>
    </location>
</feature>
<dbReference type="SUPFAM" id="SSF52540">
    <property type="entry name" value="P-loop containing nucleoside triphosphate hydrolases"/>
    <property type="match status" value="1"/>
</dbReference>
<comment type="similarity">
    <text evidence="6">Belongs to the SMC family.</text>
</comment>
<sequence length="1166" mass="129013">MRLTHVKLAGFKSFVDPTAIPVPGQLVAVVGPNGCGKSNVIDAVRWVLGESSAKQLRGESMQDVIFNGSTSRKPVSRASVELVFDNSEGRAAGAWSQYAEISIKRVLTRQGESSYHINNIQCRRKDIADLFLGTGVGTRGYAVIEQGMISRIIEARPEELRAFLEEAAGVSKYKERRKETESRIADTRENLSRVDDIRQELAGQLEKLETQAGVAAQYNDYRHRLTERQNLLALQRKLDAERDEARCRSEIAAAQTALESQTGRLRDTEAAIELLREAHYDANDRVSEAQTILADASATVARMEQKLLHLRETRQRLTQQQNQAKQRLDELGRQAQGLEAEREEWRFKRDEAVMAQEDVQLNLLAEQEALPRLEEAYRNHEAELAEAQLAYSHARQTKQLAEQQLQHLDRSLAQLQQRRDKQEGELRNLPEPDTELLAEKRMVLEELGLSLEDAQARLLELDTTLHGAEEARGSHRREVERLRTERAELSARHDALAKLQAQAGADKALDGWLTRLGLADAPRVFRHLKISPGWELAVEAALRERMNAVVKAGASMADRAPARLSWVEPAGTMPAAPGALAGANPLLNHVSTDLAGLQPALTDWLAQVWCVASDADLATMQAQLPPGGLLIAPSGHAASRHAIHFYAPDNALAGMLQRERELAELAGKLTLAGPALEAETAALHAAEQKLGELHGELKHARTKLDALRQQRGERQVEVARLSQAAEQAQSRRAALQAEIAEIGEEAAELALEREEVKLEAETAASELPEHERSVERAKLARVESETALDIQRGRLRQAERQAQETGFARQSSEARLGELERRHGDLAQQMEEARLRLEEASFDLEGIDEGEFDIGFQDAVNQRADKERTLAGLRDAANAATNALKEKELEKHQVEQGFDPLRDKVGELRLKEQEARLALERFTQELDEAGADVAALLPLIGDGLKINSLVSEIGKLTQAISALGNVNLAALDELNAARERKTYLDSQAADLIEAMETLESAIRKIDRETRTMLQTTYDTVNSNLQELFPLLFGGGHAELILTGDEILDAGIQIMAQPPGKKNATIHLLSGGEKALTALSLVFSLFRLNPAPFCLLDEVDAPLDDANTGRFCQMVKRMAEKTQFLYISHNKITMEMADQLVGITMQEQGVSRVVAVDIQQALEMATP</sequence>
<proteinExistence type="inferred from homology"/>